<dbReference type="GO" id="GO:0003723">
    <property type="term" value="F:RNA binding"/>
    <property type="evidence" value="ECO:0007669"/>
    <property type="project" value="UniProtKB-UniRule"/>
</dbReference>
<dbReference type="AlphaFoldDB" id="A0AAD7UFX8"/>
<evidence type="ECO:0000313" key="6">
    <source>
        <dbReference type="Proteomes" id="UP001230188"/>
    </source>
</evidence>
<reference evidence="5" key="1">
    <citation type="submission" date="2023-01" db="EMBL/GenBank/DDBJ databases">
        <title>Metagenome sequencing of chrysophaentin producing Chrysophaeum taylorii.</title>
        <authorList>
            <person name="Davison J."/>
            <person name="Bewley C."/>
        </authorList>
    </citation>
    <scope>NUCLEOTIDE SEQUENCE</scope>
    <source>
        <strain evidence="5">NIES-1699</strain>
    </source>
</reference>
<dbReference type="Proteomes" id="UP001230188">
    <property type="component" value="Unassembled WGS sequence"/>
</dbReference>
<protein>
    <recommendedName>
        <fullName evidence="4">RRM domain-containing protein</fullName>
    </recommendedName>
</protein>
<feature type="compositionally biased region" description="Low complexity" evidence="3">
    <location>
        <begin position="45"/>
        <end position="55"/>
    </location>
</feature>
<dbReference type="SUPFAM" id="SSF54928">
    <property type="entry name" value="RNA-binding domain, RBD"/>
    <property type="match status" value="1"/>
</dbReference>
<dbReference type="Pfam" id="PF00076">
    <property type="entry name" value="RRM_1"/>
    <property type="match status" value="1"/>
</dbReference>
<accession>A0AAD7UFX8</accession>
<feature type="compositionally biased region" description="Basic and acidic residues" evidence="3">
    <location>
        <begin position="1"/>
        <end position="11"/>
    </location>
</feature>
<name>A0AAD7UFX8_9STRA</name>
<dbReference type="InterPro" id="IPR012677">
    <property type="entry name" value="Nucleotide-bd_a/b_plait_sf"/>
</dbReference>
<dbReference type="InterPro" id="IPR000504">
    <property type="entry name" value="RRM_dom"/>
</dbReference>
<feature type="region of interest" description="Disordered" evidence="3">
    <location>
        <begin position="43"/>
        <end position="93"/>
    </location>
</feature>
<evidence type="ECO:0000259" key="4">
    <source>
        <dbReference type="PROSITE" id="PS50102"/>
    </source>
</evidence>
<dbReference type="PANTHER" id="PTHR11176:SF57">
    <property type="entry name" value="PROTEIN BOULE"/>
    <property type="match status" value="1"/>
</dbReference>
<comment type="caution">
    <text evidence="5">The sequence shown here is derived from an EMBL/GenBank/DDBJ whole genome shotgun (WGS) entry which is preliminary data.</text>
</comment>
<gene>
    <name evidence="5" type="ORF">CTAYLR_006960</name>
</gene>
<dbReference type="Gene3D" id="3.30.70.330">
    <property type="match status" value="1"/>
</dbReference>
<dbReference type="PROSITE" id="PS50102">
    <property type="entry name" value="RRM"/>
    <property type="match status" value="1"/>
</dbReference>
<feature type="domain" description="RRM" evidence="4">
    <location>
        <begin position="287"/>
        <end position="365"/>
    </location>
</feature>
<dbReference type="InterPro" id="IPR035979">
    <property type="entry name" value="RBD_domain_sf"/>
</dbReference>
<keyword evidence="1 2" id="KW-0694">RNA-binding</keyword>
<feature type="compositionally biased region" description="Low complexity" evidence="3">
    <location>
        <begin position="373"/>
        <end position="396"/>
    </location>
</feature>
<feature type="compositionally biased region" description="Low complexity" evidence="3">
    <location>
        <begin position="434"/>
        <end position="459"/>
    </location>
</feature>
<keyword evidence="6" id="KW-1185">Reference proteome</keyword>
<sequence>MDEVERLRNEVAEAEAAVSEAVKRRDLASAALAAAIEASRDIEVTSEVTSVSKTTPLPEVSNTTAPSEVSKTTPPPEVSNTTAPSEVSKTTPATPPEWAYYEVVASASQKRRRVVVAGEERDATRVALDALSASEQLFCCGDDADKLATAWPLLRRLRDDEGLVRRAEKNWPMRVPPFKGGGMSLAAATAQGATPLKLGDILVAARTADARAVFARRDAQATMLRFCPADDATACAHLDALARRKPPGNVATMLLQKIEEHPPNVLLPLPPRVLTPLDPRRPSLIPNTVFVGNLAVRSARSPAEIDLALRQCFGRCGPILDVRLAEEGRGYAHIDFGDPAAAARALDLNSTLLHGRRLKVDLAEKRPQSAPVQQQQQQQQQQPKGHYPSAASFRPAAPRPRPSYHHQRHQPQSHPSHPRHKYYPGGRGGNHYRPPQQQQQQQQPPLQLSPSPRALYRPRAGPPPPGLGSPVPRLAQLRDDELDAFL</sequence>
<dbReference type="EMBL" id="JAQMWT010000358">
    <property type="protein sequence ID" value="KAJ8603275.1"/>
    <property type="molecule type" value="Genomic_DNA"/>
</dbReference>
<feature type="compositionally biased region" description="Polar residues" evidence="3">
    <location>
        <begin position="60"/>
        <end position="92"/>
    </location>
</feature>
<dbReference type="PANTHER" id="PTHR11176">
    <property type="entry name" value="BOULE-RELATED"/>
    <property type="match status" value="1"/>
</dbReference>
<feature type="region of interest" description="Disordered" evidence="3">
    <location>
        <begin position="1"/>
        <end position="22"/>
    </location>
</feature>
<organism evidence="5 6">
    <name type="scientific">Chrysophaeum taylorii</name>
    <dbReference type="NCBI Taxonomy" id="2483200"/>
    <lineage>
        <taxon>Eukaryota</taxon>
        <taxon>Sar</taxon>
        <taxon>Stramenopiles</taxon>
        <taxon>Ochrophyta</taxon>
        <taxon>Pelagophyceae</taxon>
        <taxon>Pelagomonadales</taxon>
        <taxon>Pelagomonadaceae</taxon>
        <taxon>Chrysophaeum</taxon>
    </lineage>
</organism>
<evidence type="ECO:0000256" key="3">
    <source>
        <dbReference type="SAM" id="MobiDB-lite"/>
    </source>
</evidence>
<evidence type="ECO:0000256" key="1">
    <source>
        <dbReference type="ARBA" id="ARBA00022884"/>
    </source>
</evidence>
<feature type="region of interest" description="Disordered" evidence="3">
    <location>
        <begin position="364"/>
        <end position="486"/>
    </location>
</feature>
<evidence type="ECO:0000313" key="5">
    <source>
        <dbReference type="EMBL" id="KAJ8603275.1"/>
    </source>
</evidence>
<evidence type="ECO:0000256" key="2">
    <source>
        <dbReference type="PROSITE-ProRule" id="PRU00176"/>
    </source>
</evidence>
<feature type="compositionally biased region" description="Basic residues" evidence="3">
    <location>
        <begin position="402"/>
        <end position="422"/>
    </location>
</feature>
<dbReference type="SMART" id="SM00360">
    <property type="entry name" value="RRM"/>
    <property type="match status" value="1"/>
</dbReference>
<proteinExistence type="predicted"/>